<accession>A0A346XSN1</accession>
<dbReference type="OrthoDB" id="9802281at2"/>
<dbReference type="PROSITE" id="PS00857">
    <property type="entry name" value="PREPHENATE_DEHYDR_1"/>
    <property type="match status" value="1"/>
</dbReference>
<dbReference type="UniPathway" id="UPA00121">
    <property type="reaction ID" value="UER00345"/>
</dbReference>
<dbReference type="GO" id="GO:0009094">
    <property type="term" value="P:L-phenylalanine biosynthetic process"/>
    <property type="evidence" value="ECO:0007669"/>
    <property type="project" value="UniProtKB-UniPathway"/>
</dbReference>
<dbReference type="RefSeq" id="WP_114590062.1">
    <property type="nucleotide sequence ID" value="NZ_CAXIBR010000025.1"/>
</dbReference>
<dbReference type="InterPro" id="IPR002912">
    <property type="entry name" value="ACT_dom"/>
</dbReference>
<dbReference type="FunFam" id="3.30.70.260:FF:000012">
    <property type="entry name" value="Prephenate dehydratase"/>
    <property type="match status" value="1"/>
</dbReference>
<feature type="domain" description="Prephenate dehydratase" evidence="11">
    <location>
        <begin position="2"/>
        <end position="180"/>
    </location>
</feature>
<dbReference type="PIRSF" id="PIRSF001500">
    <property type="entry name" value="Chor_mut_pdt_Ppr"/>
    <property type="match status" value="1"/>
</dbReference>
<dbReference type="EC" id="4.2.1.51" evidence="2 10"/>
<evidence type="ECO:0000256" key="5">
    <source>
        <dbReference type="ARBA" id="ARBA00023141"/>
    </source>
</evidence>
<evidence type="ECO:0000256" key="4">
    <source>
        <dbReference type="ARBA" id="ARBA00022605"/>
    </source>
</evidence>
<dbReference type="PROSITE" id="PS00858">
    <property type="entry name" value="PREPHENATE_DEHYDR_2"/>
    <property type="match status" value="1"/>
</dbReference>
<keyword evidence="5 10" id="KW-0057">Aromatic amino acid biosynthesis</keyword>
<dbReference type="Proteomes" id="UP000264006">
    <property type="component" value="Chromosome"/>
</dbReference>
<keyword evidence="14" id="KW-1185">Reference proteome</keyword>
<feature type="domain" description="ACT" evidence="12">
    <location>
        <begin position="193"/>
        <end position="270"/>
    </location>
</feature>
<dbReference type="PANTHER" id="PTHR21022">
    <property type="entry name" value="PREPHENATE DEHYDRATASE P PROTEIN"/>
    <property type="match status" value="1"/>
</dbReference>
<dbReference type="EMBL" id="CP031165">
    <property type="protein sequence ID" value="AXV05228.1"/>
    <property type="molecule type" value="Genomic_DNA"/>
</dbReference>
<dbReference type="InterPro" id="IPR008242">
    <property type="entry name" value="Chor_mutase/pphenate_deHydtase"/>
</dbReference>
<evidence type="ECO:0000256" key="2">
    <source>
        <dbReference type="ARBA" id="ARBA00013147"/>
    </source>
</evidence>
<evidence type="ECO:0000256" key="6">
    <source>
        <dbReference type="ARBA" id="ARBA00023222"/>
    </source>
</evidence>
<dbReference type="InterPro" id="IPR001086">
    <property type="entry name" value="Preph_deHydtase"/>
</dbReference>
<dbReference type="GO" id="GO:0004664">
    <property type="term" value="F:prephenate dehydratase activity"/>
    <property type="evidence" value="ECO:0007669"/>
    <property type="project" value="UniProtKB-UniRule"/>
</dbReference>
<organism evidence="13 14">
    <name type="scientific">Euzebya pacifica</name>
    <dbReference type="NCBI Taxonomy" id="1608957"/>
    <lineage>
        <taxon>Bacteria</taxon>
        <taxon>Bacillati</taxon>
        <taxon>Actinomycetota</taxon>
        <taxon>Nitriliruptoria</taxon>
        <taxon>Euzebyales</taxon>
    </lineage>
</organism>
<evidence type="ECO:0000256" key="9">
    <source>
        <dbReference type="PIRSR" id="PIRSR001500-2"/>
    </source>
</evidence>
<dbReference type="KEGG" id="euz:DVS28_a0521"/>
<dbReference type="SUPFAM" id="SSF53850">
    <property type="entry name" value="Periplasmic binding protein-like II"/>
    <property type="match status" value="1"/>
</dbReference>
<feature type="site" description="Essential for prephenate dehydratase activity" evidence="9">
    <location>
        <position position="173"/>
    </location>
</feature>
<evidence type="ECO:0000259" key="12">
    <source>
        <dbReference type="PROSITE" id="PS51671"/>
    </source>
</evidence>
<dbReference type="PROSITE" id="PS51671">
    <property type="entry name" value="ACT"/>
    <property type="match status" value="1"/>
</dbReference>
<dbReference type="CDD" id="cd04905">
    <property type="entry name" value="ACT_CM-PDT"/>
    <property type="match status" value="1"/>
</dbReference>
<evidence type="ECO:0000256" key="10">
    <source>
        <dbReference type="RuleBase" id="RU361254"/>
    </source>
</evidence>
<evidence type="ECO:0000313" key="13">
    <source>
        <dbReference type="EMBL" id="AXV05228.1"/>
    </source>
</evidence>
<evidence type="ECO:0000256" key="1">
    <source>
        <dbReference type="ARBA" id="ARBA00004741"/>
    </source>
</evidence>
<dbReference type="Pfam" id="PF01842">
    <property type="entry name" value="ACT"/>
    <property type="match status" value="1"/>
</dbReference>
<evidence type="ECO:0000313" key="14">
    <source>
        <dbReference type="Proteomes" id="UP000264006"/>
    </source>
</evidence>
<dbReference type="AlphaFoldDB" id="A0A346XSN1"/>
<keyword evidence="4 10" id="KW-0028">Amino-acid biosynthesis</keyword>
<dbReference type="NCBIfam" id="NF008865">
    <property type="entry name" value="PRK11898.1"/>
    <property type="match status" value="1"/>
</dbReference>
<keyword evidence="7 10" id="KW-0456">Lyase</keyword>
<evidence type="ECO:0000256" key="8">
    <source>
        <dbReference type="ARBA" id="ARBA00047848"/>
    </source>
</evidence>
<dbReference type="InterPro" id="IPR018528">
    <property type="entry name" value="Preph_deHydtase_CS"/>
</dbReference>
<dbReference type="GO" id="GO:0005737">
    <property type="term" value="C:cytoplasm"/>
    <property type="evidence" value="ECO:0007669"/>
    <property type="project" value="TreeGrafter"/>
</dbReference>
<protein>
    <recommendedName>
        <fullName evidence="3 10">Prephenate dehydratase</fullName>
        <shortName evidence="10">PDT</shortName>
        <ecNumber evidence="2 10">4.2.1.51</ecNumber>
    </recommendedName>
</protein>
<comment type="catalytic activity">
    <reaction evidence="8 10">
        <text>prephenate + H(+) = 3-phenylpyruvate + CO2 + H2O</text>
        <dbReference type="Rhea" id="RHEA:21648"/>
        <dbReference type="ChEBI" id="CHEBI:15377"/>
        <dbReference type="ChEBI" id="CHEBI:15378"/>
        <dbReference type="ChEBI" id="CHEBI:16526"/>
        <dbReference type="ChEBI" id="CHEBI:18005"/>
        <dbReference type="ChEBI" id="CHEBI:29934"/>
        <dbReference type="EC" id="4.2.1.51"/>
    </reaction>
</comment>
<gene>
    <name evidence="10" type="primary">pheA</name>
    <name evidence="13" type="ORF">DVS28_a0521</name>
</gene>
<evidence type="ECO:0000259" key="11">
    <source>
        <dbReference type="PROSITE" id="PS51171"/>
    </source>
</evidence>
<reference evidence="13 14" key="1">
    <citation type="submission" date="2018-09" db="EMBL/GenBank/DDBJ databases">
        <title>Complete genome sequence of Euzebya sp. DY32-46 isolated from seawater of Pacific Ocean.</title>
        <authorList>
            <person name="Xu L."/>
            <person name="Wu Y.-H."/>
            <person name="Xu X.-W."/>
        </authorList>
    </citation>
    <scope>NUCLEOTIDE SEQUENCE [LARGE SCALE GENOMIC DNA]</scope>
    <source>
        <strain evidence="13 14">DY32-46</strain>
    </source>
</reference>
<name>A0A346XSN1_9ACTN</name>
<evidence type="ECO:0000256" key="3">
    <source>
        <dbReference type="ARBA" id="ARBA00021872"/>
    </source>
</evidence>
<dbReference type="Gene3D" id="3.40.190.10">
    <property type="entry name" value="Periplasmic binding protein-like II"/>
    <property type="match status" value="2"/>
</dbReference>
<keyword evidence="6 10" id="KW-0584">Phenylalanine biosynthesis</keyword>
<dbReference type="CDD" id="cd13633">
    <property type="entry name" value="PBP2_Sa-PDT_like"/>
    <property type="match status" value="1"/>
</dbReference>
<dbReference type="PANTHER" id="PTHR21022:SF19">
    <property type="entry name" value="PREPHENATE DEHYDRATASE-RELATED"/>
    <property type="match status" value="1"/>
</dbReference>
<sequence length="304" mass="33046">MTVVFLGPEGTFTAAAAEIAAPGATRLPMTTIPEVVRAVRRGDAPVGVVPIENSIEGSVNLTLDTLAFGDPGVYIRREITIPISMNLLARPGTRIEDIVELRSHPMAIPQCREWLDAHLPDVRLVPSASTAYAAEEVSRADGTVAALGTALAADRFDLDVLAKDIQDRDGNTTRFVVLGTRMSMPTGADKTSLVIFFGEDRPGQLMRVLDEFALRSINLTKIESRPTKQQLGEYCIFIDLAGHVTEARVAEALRSVHRHVADVRILGTYPRADELVAEANGPDSEDAYAEAALWFRTIIDRIDS</sequence>
<comment type="pathway">
    <text evidence="1 10">Amino-acid biosynthesis; L-phenylalanine biosynthesis; phenylpyruvate from prephenate: step 1/1.</text>
</comment>
<dbReference type="Pfam" id="PF00800">
    <property type="entry name" value="PDT"/>
    <property type="match status" value="1"/>
</dbReference>
<dbReference type="PROSITE" id="PS51171">
    <property type="entry name" value="PREPHENATE_DEHYDR_3"/>
    <property type="match status" value="1"/>
</dbReference>
<proteinExistence type="predicted"/>
<dbReference type="InterPro" id="IPR045865">
    <property type="entry name" value="ACT-like_dom_sf"/>
</dbReference>
<evidence type="ECO:0000256" key="7">
    <source>
        <dbReference type="ARBA" id="ARBA00023239"/>
    </source>
</evidence>
<dbReference type="SUPFAM" id="SSF55021">
    <property type="entry name" value="ACT-like"/>
    <property type="match status" value="1"/>
</dbReference>
<dbReference type="Gene3D" id="3.30.70.260">
    <property type="match status" value="1"/>
</dbReference>